<dbReference type="GO" id="GO:0016121">
    <property type="term" value="P:carotene catabolic process"/>
    <property type="evidence" value="ECO:0007669"/>
    <property type="project" value="TreeGrafter"/>
</dbReference>
<comment type="similarity">
    <text evidence="2">Belongs to the carotenoid oxygenase family.</text>
</comment>
<gene>
    <name evidence="6" type="ORF">UFOPK1493_03419</name>
</gene>
<dbReference type="GO" id="GO:0046872">
    <property type="term" value="F:metal ion binding"/>
    <property type="evidence" value="ECO:0007669"/>
    <property type="project" value="UniProtKB-KW"/>
</dbReference>
<keyword evidence="3" id="KW-0479">Metal-binding</keyword>
<organism evidence="6">
    <name type="scientific">freshwater metagenome</name>
    <dbReference type="NCBI Taxonomy" id="449393"/>
    <lineage>
        <taxon>unclassified sequences</taxon>
        <taxon>metagenomes</taxon>
        <taxon>ecological metagenomes</taxon>
    </lineage>
</organism>
<dbReference type="PANTHER" id="PTHR10543:SF89">
    <property type="entry name" value="CAROTENOID 9,10(9',10')-CLEAVAGE DIOXYGENASE 1"/>
    <property type="match status" value="1"/>
</dbReference>
<evidence type="ECO:0000313" key="6">
    <source>
        <dbReference type="EMBL" id="CAB4586013.1"/>
    </source>
</evidence>
<sequence length="454" mass="50075">MTTLDDDQDTAPDTPWFLRGNFAPVDDELTVTDLAVTGAIPPSLSGRYLRNGSNPKAGNPSHWFFGDGMVHGIRLEGGRAAWYRNRWVRTTKLEQGLDQMASIFDPTASAANTHVLAHAGRIWALEEQHLPYELTPELDTVGPDDFDGRLRTAFTAHPKRCPRTGELHVFGYSAVAPHLTYHVLDAAGALVHSAPITVPGGTMMHDFMITERHAVFMDLPVVFDFSRRDGGGPLRWSDTYGARVGIVPRFGTDAEVRWFEVEPCYVFHPLNAWTEGDEVVCDVGRHPHMWRDSMQDAPPAVLHRWRFDLATGAVREEQLDDAPHALPRVDERVVGGRHRYGWAVAASEPGGRPLTGDPGALVKWDLQTGAKHVVDIGPGRFPGEFVFVPEHDGAGEDEGWVIGIVHDEADDRSDLVICDASSPGAAPVARVHLPRRVPYGFHGSWIDDRELASP</sequence>
<evidence type="ECO:0000256" key="3">
    <source>
        <dbReference type="ARBA" id="ARBA00022723"/>
    </source>
</evidence>
<protein>
    <submittedName>
        <fullName evidence="6">Unannotated protein</fullName>
    </submittedName>
</protein>
<dbReference type="InterPro" id="IPR004294">
    <property type="entry name" value="Carotenoid_Oase"/>
</dbReference>
<dbReference type="GO" id="GO:0010436">
    <property type="term" value="F:carotenoid dioxygenase activity"/>
    <property type="evidence" value="ECO:0007669"/>
    <property type="project" value="TreeGrafter"/>
</dbReference>
<proteinExistence type="inferred from homology"/>
<accession>A0A6J6FG11</accession>
<evidence type="ECO:0000256" key="4">
    <source>
        <dbReference type="ARBA" id="ARBA00023002"/>
    </source>
</evidence>
<reference evidence="6" key="1">
    <citation type="submission" date="2020-05" db="EMBL/GenBank/DDBJ databases">
        <authorList>
            <person name="Chiriac C."/>
            <person name="Salcher M."/>
            <person name="Ghai R."/>
            <person name="Kavagutti S V."/>
        </authorList>
    </citation>
    <scope>NUCLEOTIDE SEQUENCE</scope>
</reference>
<dbReference type="AlphaFoldDB" id="A0A6J6FG11"/>
<comment type="cofactor">
    <cofactor evidence="1">
        <name>Fe(2+)</name>
        <dbReference type="ChEBI" id="CHEBI:29033"/>
    </cofactor>
</comment>
<evidence type="ECO:0000256" key="5">
    <source>
        <dbReference type="ARBA" id="ARBA00023004"/>
    </source>
</evidence>
<evidence type="ECO:0000256" key="1">
    <source>
        <dbReference type="ARBA" id="ARBA00001954"/>
    </source>
</evidence>
<dbReference type="EMBL" id="CAEZSR010000189">
    <property type="protein sequence ID" value="CAB4586013.1"/>
    <property type="molecule type" value="Genomic_DNA"/>
</dbReference>
<keyword evidence="4" id="KW-0560">Oxidoreductase</keyword>
<keyword evidence="5" id="KW-0408">Iron</keyword>
<evidence type="ECO:0000256" key="2">
    <source>
        <dbReference type="ARBA" id="ARBA00006787"/>
    </source>
</evidence>
<name>A0A6J6FG11_9ZZZZ</name>
<dbReference type="Pfam" id="PF03055">
    <property type="entry name" value="RPE65"/>
    <property type="match status" value="1"/>
</dbReference>
<dbReference type="PANTHER" id="PTHR10543">
    <property type="entry name" value="BETA-CAROTENE DIOXYGENASE"/>
    <property type="match status" value="1"/>
</dbReference>